<dbReference type="Pfam" id="PF02769">
    <property type="entry name" value="AIRS_C"/>
    <property type="match status" value="1"/>
</dbReference>
<dbReference type="PATRIC" id="fig|1434110.4.peg.4069"/>
<gene>
    <name evidence="4" type="ORF">MSHOH_3161</name>
</gene>
<dbReference type="PANTHER" id="PTHR30303:SF0">
    <property type="entry name" value="CARBAMOYL DEHYDRATASE HYPE"/>
    <property type="match status" value="1"/>
</dbReference>
<dbReference type="Gene3D" id="3.30.1330.10">
    <property type="entry name" value="PurM-like, N-terminal domain"/>
    <property type="match status" value="1"/>
</dbReference>
<dbReference type="GO" id="GO:0051604">
    <property type="term" value="P:protein maturation"/>
    <property type="evidence" value="ECO:0007669"/>
    <property type="project" value="TreeGrafter"/>
</dbReference>
<sequence length="365" mass="39017">MKAVRTREKKHGKRRQYMKTNTISLEHGAGGEVMQALIGEIILKNFRNRSAGSIGLDSLDDGSTVRLENFNSASELVLTTDSHVITPAFFPDTNIGRLAVSGTINDLTVMGAKPLALTCAVIVPEGFPIHEFEEIIKTMDETAAEVGVPIITGDTKTVEKTALDSIILNTAGLGITDSPVRDSGLKPGDRLLVTGTIGDHGISLMAHREGFDFETDLVSDSAPLWKLIEPVLKLRTPEGEPVVTAMKDPTRGGIANALNEMAAKAGAGILLEEDLIPYKPAVTAACEMLGLDPLEVANEGKAVIGVKAGFEEEVISILRQHPYGKDAALIGEVTAENKGEVILRNRFGGMRYVDMPAGDPIPRVC</sequence>
<dbReference type="PANTHER" id="PTHR30303">
    <property type="entry name" value="HYDROGENASE ISOENZYMES FORMATION PROTEIN HYPE"/>
    <property type="match status" value="1"/>
</dbReference>
<accession>A0A0E3SCE8</accession>
<evidence type="ECO:0000256" key="1">
    <source>
        <dbReference type="ARBA" id="ARBA00006243"/>
    </source>
</evidence>
<keyword evidence="5" id="KW-1185">Reference proteome</keyword>
<dbReference type="HOGENOM" id="CLU_049733_0_0_2"/>
<dbReference type="KEGG" id="mhor:MSHOH_3161"/>
<dbReference type="SUPFAM" id="SSF55326">
    <property type="entry name" value="PurM N-terminal domain-like"/>
    <property type="match status" value="1"/>
</dbReference>
<dbReference type="CDD" id="cd02197">
    <property type="entry name" value="HypE"/>
    <property type="match status" value="1"/>
</dbReference>
<dbReference type="Proteomes" id="UP000033101">
    <property type="component" value="Chromosome"/>
</dbReference>
<dbReference type="STRING" id="1434110.MSHOH_3161"/>
<dbReference type="InterPro" id="IPR010918">
    <property type="entry name" value="PurM-like_C_dom"/>
</dbReference>
<dbReference type="EMBL" id="CP009516">
    <property type="protein sequence ID" value="AKB79644.1"/>
    <property type="molecule type" value="Genomic_DNA"/>
</dbReference>
<name>A0A0E3SCE8_9EURY</name>
<organism evidence="4 5">
    <name type="scientific">Methanosarcina horonobensis HB-1 = JCM 15518</name>
    <dbReference type="NCBI Taxonomy" id="1434110"/>
    <lineage>
        <taxon>Archaea</taxon>
        <taxon>Methanobacteriati</taxon>
        <taxon>Methanobacteriota</taxon>
        <taxon>Stenosarchaea group</taxon>
        <taxon>Methanomicrobia</taxon>
        <taxon>Methanosarcinales</taxon>
        <taxon>Methanosarcinaceae</taxon>
        <taxon>Methanosarcina</taxon>
    </lineage>
</organism>
<dbReference type="Gene3D" id="3.90.650.10">
    <property type="entry name" value="PurM-like C-terminal domain"/>
    <property type="match status" value="1"/>
</dbReference>
<comment type="similarity">
    <text evidence="1">Belongs to the HypE family.</text>
</comment>
<feature type="domain" description="PurM-like N-terminal" evidence="2">
    <location>
        <begin position="60"/>
        <end position="175"/>
    </location>
</feature>
<reference evidence="4 5" key="1">
    <citation type="submission" date="2014-07" db="EMBL/GenBank/DDBJ databases">
        <title>Methanogenic archaea and the global carbon cycle.</title>
        <authorList>
            <person name="Henriksen J.R."/>
            <person name="Luke J."/>
            <person name="Reinhart S."/>
            <person name="Benedict M.N."/>
            <person name="Youngblut N.D."/>
            <person name="Metcalf M.E."/>
            <person name="Whitaker R.J."/>
            <person name="Metcalf W.W."/>
        </authorList>
    </citation>
    <scope>NUCLEOTIDE SEQUENCE [LARGE SCALE GENOMIC DNA]</scope>
    <source>
        <strain evidence="4 5">HB-1</strain>
    </source>
</reference>
<dbReference type="InterPro" id="IPR011854">
    <property type="entry name" value="HypE"/>
</dbReference>
<evidence type="ECO:0000313" key="5">
    <source>
        <dbReference type="Proteomes" id="UP000033101"/>
    </source>
</evidence>
<dbReference type="Pfam" id="PF00586">
    <property type="entry name" value="AIRS"/>
    <property type="match status" value="1"/>
</dbReference>
<dbReference type="InterPro" id="IPR016188">
    <property type="entry name" value="PurM-like_N"/>
</dbReference>
<dbReference type="AlphaFoldDB" id="A0A0E3SCE8"/>
<dbReference type="NCBIfam" id="TIGR02124">
    <property type="entry name" value="hypE"/>
    <property type="match status" value="1"/>
</dbReference>
<evidence type="ECO:0000313" key="4">
    <source>
        <dbReference type="EMBL" id="AKB79644.1"/>
    </source>
</evidence>
<feature type="domain" description="PurM-like C-terminal" evidence="3">
    <location>
        <begin position="186"/>
        <end position="343"/>
    </location>
</feature>
<proteinExistence type="inferred from homology"/>
<evidence type="ECO:0000259" key="2">
    <source>
        <dbReference type="Pfam" id="PF00586"/>
    </source>
</evidence>
<dbReference type="InterPro" id="IPR036676">
    <property type="entry name" value="PurM-like_C_sf"/>
</dbReference>
<dbReference type="PIRSF" id="PIRSF005644">
    <property type="entry name" value="Hdrgns_mtr_HypE"/>
    <property type="match status" value="1"/>
</dbReference>
<evidence type="ECO:0000259" key="3">
    <source>
        <dbReference type="Pfam" id="PF02769"/>
    </source>
</evidence>
<dbReference type="InterPro" id="IPR036921">
    <property type="entry name" value="PurM-like_N_sf"/>
</dbReference>
<dbReference type="SUPFAM" id="SSF56042">
    <property type="entry name" value="PurM C-terminal domain-like"/>
    <property type="match status" value="1"/>
</dbReference>
<protein>
    <submittedName>
        <fullName evidence="4">[NiFe] hydrogenase metallocenter assembly protein HypE</fullName>
    </submittedName>
</protein>